<protein>
    <submittedName>
        <fullName evidence="1">DUF6252 family protein</fullName>
    </submittedName>
</protein>
<dbReference type="InterPro" id="IPR046219">
    <property type="entry name" value="DUF6252"/>
</dbReference>
<dbReference type="RefSeq" id="WP_311333317.1">
    <property type="nucleotide sequence ID" value="NZ_JAVRHZ010000006.1"/>
</dbReference>
<reference evidence="1 2" key="1">
    <citation type="submission" date="2023-09" db="EMBL/GenBank/DDBJ databases">
        <authorList>
            <person name="Rey-Velasco X."/>
        </authorList>
    </citation>
    <scope>NUCLEOTIDE SEQUENCE [LARGE SCALE GENOMIC DNA]</scope>
    <source>
        <strain evidence="1 2">W242</strain>
    </source>
</reference>
<organism evidence="1 2">
    <name type="scientific">Patiriisocius hiemis</name>
    <dbReference type="NCBI Taxonomy" id="3075604"/>
    <lineage>
        <taxon>Bacteria</taxon>
        <taxon>Pseudomonadati</taxon>
        <taxon>Bacteroidota</taxon>
        <taxon>Flavobacteriia</taxon>
        <taxon>Flavobacteriales</taxon>
        <taxon>Flavobacteriaceae</taxon>
        <taxon>Patiriisocius</taxon>
    </lineage>
</organism>
<sequence length="267" mass="28838">MKQIITLLLLVTVFTSCEENIQDNTPAMQGSINEEFFRANDSRGTLNEDGSFLIQGINGVETMTLRLREFRRTTYQLGGNSSNYATFEDKNGNVYSTDPLGSGEIVLRSPSTVESGLAYGDFKFMAVRPGIDTIFVDKGFFFEVPFGNGEDDDDTVNAGSFVADIDGVTFNPFTVSAVDTGNSIVILASTSNINITISVPNDVTPANYSLPMTGFTATYADGTITESANSGTIIVLEHDTATNEIKGTFAFETDSKSISLGQFNVVY</sequence>
<accession>A0ABU2YF10</accession>
<evidence type="ECO:0000313" key="2">
    <source>
        <dbReference type="Proteomes" id="UP001254488"/>
    </source>
</evidence>
<comment type="caution">
    <text evidence="1">The sequence shown here is derived from an EMBL/GenBank/DDBJ whole genome shotgun (WGS) entry which is preliminary data.</text>
</comment>
<name>A0ABU2YF10_9FLAO</name>
<dbReference type="Proteomes" id="UP001254488">
    <property type="component" value="Unassembled WGS sequence"/>
</dbReference>
<dbReference type="Pfam" id="PF19765">
    <property type="entry name" value="DUF6252"/>
    <property type="match status" value="2"/>
</dbReference>
<dbReference type="PROSITE" id="PS51257">
    <property type="entry name" value="PROKAR_LIPOPROTEIN"/>
    <property type="match status" value="1"/>
</dbReference>
<dbReference type="EMBL" id="JAVRHZ010000006">
    <property type="protein sequence ID" value="MDT0556365.1"/>
    <property type="molecule type" value="Genomic_DNA"/>
</dbReference>
<keyword evidence="2" id="KW-1185">Reference proteome</keyword>
<evidence type="ECO:0000313" key="1">
    <source>
        <dbReference type="EMBL" id="MDT0556365.1"/>
    </source>
</evidence>
<gene>
    <name evidence="1" type="ORF">RM538_10145</name>
</gene>
<proteinExistence type="predicted"/>